<reference evidence="2" key="1">
    <citation type="journal article" date="2023" name="Plant J.">
        <title>Genome sequences and population genomics provide insights into the demographic history, inbreeding, and mutation load of two 'living fossil' tree species of Dipteronia.</title>
        <authorList>
            <person name="Feng Y."/>
            <person name="Comes H.P."/>
            <person name="Chen J."/>
            <person name="Zhu S."/>
            <person name="Lu R."/>
            <person name="Zhang X."/>
            <person name="Li P."/>
            <person name="Qiu J."/>
            <person name="Olsen K.M."/>
            <person name="Qiu Y."/>
        </authorList>
    </citation>
    <scope>NUCLEOTIDE SEQUENCE</scope>
    <source>
        <strain evidence="2">KIB01</strain>
    </source>
</reference>
<dbReference type="Proteomes" id="UP001280121">
    <property type="component" value="Unassembled WGS sequence"/>
</dbReference>
<proteinExistence type="predicted"/>
<evidence type="ECO:0000256" key="1">
    <source>
        <dbReference type="ARBA" id="ARBA00022842"/>
    </source>
</evidence>
<dbReference type="SUPFAM" id="SSF81660">
    <property type="entry name" value="Metal cation-transporting ATPase, ATP-binding domain N"/>
    <property type="match status" value="1"/>
</dbReference>
<dbReference type="EMBL" id="JANJYI010000001">
    <property type="protein sequence ID" value="KAK2665597.1"/>
    <property type="molecule type" value="Genomic_DNA"/>
</dbReference>
<dbReference type="Gene3D" id="3.40.1110.10">
    <property type="entry name" value="Calcium-transporting ATPase, cytoplasmic domain N"/>
    <property type="match status" value="1"/>
</dbReference>
<organism evidence="2 3">
    <name type="scientific">Dipteronia dyeriana</name>
    <dbReference type="NCBI Taxonomy" id="168575"/>
    <lineage>
        <taxon>Eukaryota</taxon>
        <taxon>Viridiplantae</taxon>
        <taxon>Streptophyta</taxon>
        <taxon>Embryophyta</taxon>
        <taxon>Tracheophyta</taxon>
        <taxon>Spermatophyta</taxon>
        <taxon>Magnoliopsida</taxon>
        <taxon>eudicotyledons</taxon>
        <taxon>Gunneridae</taxon>
        <taxon>Pentapetalae</taxon>
        <taxon>rosids</taxon>
        <taxon>malvids</taxon>
        <taxon>Sapindales</taxon>
        <taxon>Sapindaceae</taxon>
        <taxon>Hippocastanoideae</taxon>
        <taxon>Acereae</taxon>
        <taxon>Dipteronia</taxon>
    </lineage>
</organism>
<gene>
    <name evidence="2" type="ORF">Ddye_004171</name>
</gene>
<keyword evidence="3" id="KW-1185">Reference proteome</keyword>
<evidence type="ECO:0000313" key="2">
    <source>
        <dbReference type="EMBL" id="KAK2665597.1"/>
    </source>
</evidence>
<keyword evidence="1" id="KW-0460">Magnesium</keyword>
<dbReference type="GO" id="GO:0000166">
    <property type="term" value="F:nucleotide binding"/>
    <property type="evidence" value="ECO:0007669"/>
    <property type="project" value="InterPro"/>
</dbReference>
<dbReference type="InterPro" id="IPR023299">
    <property type="entry name" value="ATPase_P-typ_cyto_dom_N"/>
</dbReference>
<dbReference type="AlphaFoldDB" id="A0AAD9XUW1"/>
<evidence type="ECO:0000313" key="3">
    <source>
        <dbReference type="Proteomes" id="UP001280121"/>
    </source>
</evidence>
<dbReference type="Gene3D" id="3.40.50.1000">
    <property type="entry name" value="HAD superfamily/HAD-like"/>
    <property type="match status" value="1"/>
</dbReference>
<comment type="caution">
    <text evidence="2">The sequence shown here is derived from an EMBL/GenBank/DDBJ whole genome shotgun (WGS) entry which is preliminary data.</text>
</comment>
<dbReference type="PANTHER" id="PTHR42861">
    <property type="entry name" value="CALCIUM-TRANSPORTING ATPASE"/>
    <property type="match status" value="1"/>
</dbReference>
<accession>A0AAD9XUW1</accession>
<dbReference type="Gene3D" id="1.20.1110.10">
    <property type="entry name" value="Calcium-transporting ATPase, transmembrane domain"/>
    <property type="match status" value="1"/>
</dbReference>
<name>A0AAD9XUW1_9ROSI</name>
<sequence length="122" mass="13782">MTTIEEMTGMDVLCNDKSVTLFQNKLTVDKYMIEGLEIQDAIDGAIVAMLSDLKEARAGIKEIHFLPFYPTDKRTALKYLDGAGKMHRESKDAPEQILHLADNKSEIEQRVHANMDKSLKVD</sequence>
<dbReference type="InterPro" id="IPR023214">
    <property type="entry name" value="HAD_sf"/>
</dbReference>
<protein>
    <submittedName>
        <fullName evidence="2">Uncharacterized protein</fullName>
    </submittedName>
</protein>